<dbReference type="Pfam" id="PF00899">
    <property type="entry name" value="ThiF"/>
    <property type="match status" value="1"/>
</dbReference>
<accession>A0A9D1LSJ9</accession>
<reference evidence="3" key="2">
    <citation type="journal article" date="2021" name="PeerJ">
        <title>Extensive microbial diversity within the chicken gut microbiome revealed by metagenomics and culture.</title>
        <authorList>
            <person name="Gilroy R."/>
            <person name="Ravi A."/>
            <person name="Getino M."/>
            <person name="Pursley I."/>
            <person name="Horton D.L."/>
            <person name="Alikhan N.F."/>
            <person name="Baker D."/>
            <person name="Gharbi K."/>
            <person name="Hall N."/>
            <person name="Watson M."/>
            <person name="Adriaenssens E.M."/>
            <person name="Foster-Nyarko E."/>
            <person name="Jarju S."/>
            <person name="Secka A."/>
            <person name="Antonio M."/>
            <person name="Oren A."/>
            <person name="Chaudhuri R.R."/>
            <person name="La Ragione R."/>
            <person name="Hildebrand F."/>
            <person name="Pallen M.J."/>
        </authorList>
    </citation>
    <scope>NUCLEOTIDE SEQUENCE</scope>
    <source>
        <strain evidence="3">ChiSxjej2B14-8506</strain>
    </source>
</reference>
<dbReference type="GO" id="GO:0061504">
    <property type="term" value="P:cyclic threonylcarbamoyladenosine biosynthetic process"/>
    <property type="evidence" value="ECO:0007669"/>
    <property type="project" value="TreeGrafter"/>
</dbReference>
<evidence type="ECO:0000256" key="1">
    <source>
        <dbReference type="SAM" id="MobiDB-lite"/>
    </source>
</evidence>
<evidence type="ECO:0000313" key="4">
    <source>
        <dbReference type="Proteomes" id="UP000824123"/>
    </source>
</evidence>
<evidence type="ECO:0000313" key="3">
    <source>
        <dbReference type="EMBL" id="HIU47251.1"/>
    </source>
</evidence>
<gene>
    <name evidence="3" type="ORF">IAC59_08325</name>
</gene>
<feature type="region of interest" description="Disordered" evidence="1">
    <location>
        <begin position="192"/>
        <end position="219"/>
    </location>
</feature>
<comment type="caution">
    <text evidence="3">The sequence shown here is derived from an EMBL/GenBank/DDBJ whole genome shotgun (WGS) entry which is preliminary data.</text>
</comment>
<evidence type="ECO:0000259" key="2">
    <source>
        <dbReference type="Pfam" id="PF00899"/>
    </source>
</evidence>
<dbReference type="Proteomes" id="UP000824123">
    <property type="component" value="Unassembled WGS sequence"/>
</dbReference>
<dbReference type="InterPro" id="IPR000594">
    <property type="entry name" value="ThiF_NAD_FAD-bd"/>
</dbReference>
<feature type="domain" description="THIF-type NAD/FAD binding fold" evidence="2">
    <location>
        <begin position="9"/>
        <end position="237"/>
    </location>
</feature>
<dbReference type="PANTHER" id="PTHR43267">
    <property type="entry name" value="TRNA THREONYLCARBAMOYLADENOSINE DEHYDRATASE"/>
    <property type="match status" value="1"/>
</dbReference>
<organism evidence="3 4">
    <name type="scientific">Candidatus Fimadaptatus faecigallinarum</name>
    <dbReference type="NCBI Taxonomy" id="2840814"/>
    <lineage>
        <taxon>Bacteria</taxon>
        <taxon>Bacillati</taxon>
        <taxon>Bacillota</taxon>
        <taxon>Clostridia</taxon>
        <taxon>Eubacteriales</taxon>
        <taxon>Candidatus Fimadaptatus</taxon>
    </lineage>
</organism>
<dbReference type="GO" id="GO:0061503">
    <property type="term" value="F:tRNA threonylcarbamoyladenosine dehydratase"/>
    <property type="evidence" value="ECO:0007669"/>
    <property type="project" value="TreeGrafter"/>
</dbReference>
<name>A0A9D1LSJ9_9FIRM</name>
<dbReference type="Gene3D" id="3.40.50.720">
    <property type="entry name" value="NAD(P)-binding Rossmann-like Domain"/>
    <property type="match status" value="1"/>
</dbReference>
<dbReference type="EMBL" id="DVNK01000051">
    <property type="protein sequence ID" value="HIU47251.1"/>
    <property type="molecule type" value="Genomic_DNA"/>
</dbReference>
<reference evidence="3" key="1">
    <citation type="submission" date="2020-10" db="EMBL/GenBank/DDBJ databases">
        <authorList>
            <person name="Gilroy R."/>
        </authorList>
    </citation>
    <scope>NUCLEOTIDE SEQUENCE</scope>
    <source>
        <strain evidence="3">ChiSxjej2B14-8506</strain>
    </source>
</reference>
<sequence>MAGEFDRLNMLIGSDALSRLAQAHVVLFGVGGVGGFTAETLARSGVGHVTLIDGDRVAMSNINRQIVALHSTLGEYKVEAARRRMLDINPEMRVDALARMFMPGDAAPFGTDVDYVIDAVDMVAAKLALAELCIGMDVPLISCMGTGNKFDPTRLEVADIYSTDVCPLCRVMRRELRKRGVSALKVVYSREQPTPPRVEPDAYSDGTSDESRARRATPGSTMFVPPVAGIMLAREAVLHIIGAQRSTI</sequence>
<dbReference type="SUPFAM" id="SSF69572">
    <property type="entry name" value="Activating enzymes of the ubiquitin-like proteins"/>
    <property type="match status" value="1"/>
</dbReference>
<dbReference type="AlphaFoldDB" id="A0A9D1LSJ9"/>
<dbReference type="InterPro" id="IPR045886">
    <property type="entry name" value="ThiF/MoeB/HesA"/>
</dbReference>
<dbReference type="GO" id="GO:0008641">
    <property type="term" value="F:ubiquitin-like modifier activating enzyme activity"/>
    <property type="evidence" value="ECO:0007669"/>
    <property type="project" value="InterPro"/>
</dbReference>
<protein>
    <submittedName>
        <fullName evidence="3">tRNA threonylcarbamoyladenosine dehydratase</fullName>
    </submittedName>
</protein>
<proteinExistence type="predicted"/>
<dbReference type="CDD" id="cd00755">
    <property type="entry name" value="YgdL_like"/>
    <property type="match status" value="1"/>
</dbReference>
<dbReference type="InterPro" id="IPR035985">
    <property type="entry name" value="Ubiquitin-activating_enz"/>
</dbReference>
<dbReference type="PANTHER" id="PTHR43267:SF1">
    <property type="entry name" value="TRNA THREONYLCARBAMOYLADENOSINE DEHYDRATASE"/>
    <property type="match status" value="1"/>
</dbReference>